<dbReference type="Proteomes" id="UP000653631">
    <property type="component" value="Unassembled WGS sequence"/>
</dbReference>
<dbReference type="SUPFAM" id="SSF53756">
    <property type="entry name" value="UDP-Glycosyltransferase/glycogen phosphorylase"/>
    <property type="match status" value="1"/>
</dbReference>
<sequence length="373" mass="42614">MKKILYTGVGHEIGGVELLVKQIVAKNLKKYEIHILAATDQQVAFEKYFLDNDVRIHYLKNIFGLKSALRRKFILQNFFDSEQFDIIHINANSLNASYMAKIATNVGCKKIIYHVHNVEPSGQKFLIKLLTKLLMGFNRKRLRKLKQVKIIAVSGDVKERVFGLKLDVEVVLNGITVDNYLFSEEKRSNIREEYSIKVQDRVGVIVARLTPLKNYQKTVEIVNYGIEHQIFDYFFIIGEGSERPNIEKQISTFSDYSQKRILMIGQRENIVDYLSASDFFLLTSINEGLANSVIEAQSNGLPCVISNGVPESVDVTGNVSFVALTEDSKQWNNVIRQSLSRKISRKAENLIVANSPLSSKVFLNRLERLYEEK</sequence>
<protein>
    <submittedName>
        <fullName evidence="2">Glycosyltransferase EpsF</fullName>
    </submittedName>
</protein>
<evidence type="ECO:0000313" key="2">
    <source>
        <dbReference type="EMBL" id="GIC72103.1"/>
    </source>
</evidence>
<dbReference type="Pfam" id="PF13439">
    <property type="entry name" value="Glyco_transf_4"/>
    <property type="match status" value="1"/>
</dbReference>
<reference evidence="2 3" key="1">
    <citation type="submission" date="2021-01" db="EMBL/GenBank/DDBJ databases">
        <title>Development of a method for detection of lactic acid bacteria that cause putrefactive shochu mash.</title>
        <authorList>
            <person name="Takashita H."/>
            <person name="Fujihara E."/>
            <person name="Takayama K."/>
            <person name="Yamamoto H."/>
            <person name="Mizutani M."/>
            <person name="Kajiwara Y."/>
        </authorList>
    </citation>
    <scope>NUCLEOTIDE SEQUENCE [LARGE SCALE GENOMIC DNA]</scope>
    <source>
        <strain evidence="2 3">01-B1</strain>
    </source>
</reference>
<dbReference type="AlphaFoldDB" id="A0ABD0AKZ1"/>
<name>A0ABD0AKZ1_LIMFE</name>
<comment type="caution">
    <text evidence="2">The sequence shown here is derived from an EMBL/GenBank/DDBJ whole genome shotgun (WGS) entry which is preliminary data.</text>
</comment>
<dbReference type="Pfam" id="PF13692">
    <property type="entry name" value="Glyco_trans_1_4"/>
    <property type="match status" value="1"/>
</dbReference>
<dbReference type="PANTHER" id="PTHR12526">
    <property type="entry name" value="GLYCOSYLTRANSFERASE"/>
    <property type="match status" value="1"/>
</dbReference>
<dbReference type="EMBL" id="BOLH01000009">
    <property type="protein sequence ID" value="GIC72103.1"/>
    <property type="molecule type" value="Genomic_DNA"/>
</dbReference>
<dbReference type="InterPro" id="IPR028098">
    <property type="entry name" value="Glyco_trans_4-like_N"/>
</dbReference>
<feature type="domain" description="Glycosyltransferase subfamily 4-like N-terminal" evidence="1">
    <location>
        <begin position="13"/>
        <end position="178"/>
    </location>
</feature>
<proteinExistence type="predicted"/>
<dbReference type="PANTHER" id="PTHR12526:SF630">
    <property type="entry name" value="GLYCOSYLTRANSFERASE"/>
    <property type="match status" value="1"/>
</dbReference>
<evidence type="ECO:0000313" key="3">
    <source>
        <dbReference type="Proteomes" id="UP000653631"/>
    </source>
</evidence>
<gene>
    <name evidence="2" type="primary">epsF</name>
    <name evidence="2" type="ORF">LF01B1_11180</name>
</gene>
<organism evidence="2 3">
    <name type="scientific">Limosilactobacillus fermentum</name>
    <name type="common">Lactobacillus fermentum</name>
    <dbReference type="NCBI Taxonomy" id="1613"/>
    <lineage>
        <taxon>Bacteria</taxon>
        <taxon>Bacillati</taxon>
        <taxon>Bacillota</taxon>
        <taxon>Bacilli</taxon>
        <taxon>Lactobacillales</taxon>
        <taxon>Lactobacillaceae</taxon>
        <taxon>Limosilactobacillus</taxon>
    </lineage>
</organism>
<dbReference type="Gene3D" id="3.40.50.2000">
    <property type="entry name" value="Glycogen Phosphorylase B"/>
    <property type="match status" value="2"/>
</dbReference>
<accession>A0ABD0AKZ1</accession>
<evidence type="ECO:0000259" key="1">
    <source>
        <dbReference type="Pfam" id="PF13439"/>
    </source>
</evidence>
<dbReference type="RefSeq" id="WP_203622894.1">
    <property type="nucleotide sequence ID" value="NZ_BOLH01000009.1"/>
</dbReference>